<feature type="transmembrane region" description="Helical" evidence="8">
    <location>
        <begin position="27"/>
        <end position="49"/>
    </location>
</feature>
<dbReference type="OrthoDB" id="9810952at2"/>
<evidence type="ECO:0000256" key="7">
    <source>
        <dbReference type="ARBA" id="ARBA00023136"/>
    </source>
</evidence>
<keyword evidence="4 8" id="KW-0812">Transmembrane</keyword>
<comment type="subcellular location">
    <subcellularLocation>
        <location evidence="1">Cell membrane</location>
        <topology evidence="1">Multi-pass membrane protein</topology>
    </subcellularLocation>
</comment>
<dbReference type="Pfam" id="PF02386">
    <property type="entry name" value="TrkH"/>
    <property type="match status" value="1"/>
</dbReference>
<feature type="transmembrane region" description="Helical" evidence="8">
    <location>
        <begin position="236"/>
        <end position="261"/>
    </location>
</feature>
<keyword evidence="10" id="KW-1185">Reference proteome</keyword>
<evidence type="ECO:0000256" key="4">
    <source>
        <dbReference type="ARBA" id="ARBA00022692"/>
    </source>
</evidence>
<keyword evidence="5 8" id="KW-1133">Transmembrane helix</keyword>
<dbReference type="EMBL" id="RZNB01000001">
    <property type="protein sequence ID" value="RWZ52454.1"/>
    <property type="molecule type" value="Genomic_DNA"/>
</dbReference>
<organism evidence="9 10">
    <name type="scientific">Labedella phragmitis</name>
    <dbReference type="NCBI Taxonomy" id="2498849"/>
    <lineage>
        <taxon>Bacteria</taxon>
        <taxon>Bacillati</taxon>
        <taxon>Actinomycetota</taxon>
        <taxon>Actinomycetes</taxon>
        <taxon>Micrococcales</taxon>
        <taxon>Microbacteriaceae</taxon>
        <taxon>Labedella</taxon>
    </lineage>
</organism>
<evidence type="ECO:0000313" key="10">
    <source>
        <dbReference type="Proteomes" id="UP000288547"/>
    </source>
</evidence>
<feature type="transmembrane region" description="Helical" evidence="8">
    <location>
        <begin position="363"/>
        <end position="384"/>
    </location>
</feature>
<name>A0A444PX63_9MICO</name>
<dbReference type="GO" id="GO:0005886">
    <property type="term" value="C:plasma membrane"/>
    <property type="evidence" value="ECO:0007669"/>
    <property type="project" value="UniProtKB-SubCell"/>
</dbReference>
<dbReference type="PANTHER" id="PTHR32024">
    <property type="entry name" value="TRK SYSTEM POTASSIUM UPTAKE PROTEIN TRKG-RELATED"/>
    <property type="match status" value="1"/>
</dbReference>
<dbReference type="GO" id="GO:0008324">
    <property type="term" value="F:monoatomic cation transmembrane transporter activity"/>
    <property type="evidence" value="ECO:0007669"/>
    <property type="project" value="InterPro"/>
</dbReference>
<dbReference type="Proteomes" id="UP000288547">
    <property type="component" value="Unassembled WGS sequence"/>
</dbReference>
<comment type="caution">
    <text evidence="9">The sequence shown here is derived from an EMBL/GenBank/DDBJ whole genome shotgun (WGS) entry which is preliminary data.</text>
</comment>
<evidence type="ECO:0000256" key="2">
    <source>
        <dbReference type="ARBA" id="ARBA00022448"/>
    </source>
</evidence>
<evidence type="ECO:0000313" key="9">
    <source>
        <dbReference type="EMBL" id="RWZ52454.1"/>
    </source>
</evidence>
<reference evidence="9 10" key="1">
    <citation type="submission" date="2018-12" db="EMBL/GenBank/DDBJ databases">
        <authorList>
            <person name="Li F."/>
        </authorList>
    </citation>
    <scope>NUCLEOTIDE SEQUENCE [LARGE SCALE GENOMIC DNA]</scope>
    <source>
        <strain evidence="9 10">11W25H-1</strain>
    </source>
</reference>
<keyword evidence="6" id="KW-0406">Ion transport</keyword>
<accession>A0A444PX63</accession>
<evidence type="ECO:0000256" key="8">
    <source>
        <dbReference type="SAM" id="Phobius"/>
    </source>
</evidence>
<sequence>MAALGGSGRGRGRARPTILRSVQPGQLIALAFAGVLAIGTALLSLPIAVHGRSATFIEALFTATSALCVTGHIVVDTPVFWSPFGQVVILVLIQIGGFGVMSLATLLGLFVARRLGLRTRLTAVSETHTVAVGDVRRVLTGVALITVTIEFAVAVLLALRWWIGYGEEPARALWLGVFHSVSSFNNAGFALFSDNLMGFVADPWICLPICASVILGGLGFPVIMELRKKFRFPRAWTLNTITVVVGSIVLLVVGAVVLTILEWSNPATLGALDPAGRVLGGFTASVMPRTAGFNSIDVSQMHPASWLVTDILMFIGGGPAGTAGGLKITTFAVLFFIIVAELRGDTAVNMFGKRLPRSTHREALTVALLSVALVIGATLAIMLMTDYSLDRVVFEVISAFATVGLSTGITASLPPAAQAILIVLMFIGRLGPVALGSALALSTQKRQYELPKERPIIG</sequence>
<evidence type="ECO:0000256" key="1">
    <source>
        <dbReference type="ARBA" id="ARBA00004651"/>
    </source>
</evidence>
<gene>
    <name evidence="9" type="ORF">ELQ90_00360</name>
</gene>
<dbReference type="GO" id="GO:0030001">
    <property type="term" value="P:metal ion transport"/>
    <property type="evidence" value="ECO:0007669"/>
    <property type="project" value="UniProtKB-ARBA"/>
</dbReference>
<evidence type="ECO:0000256" key="6">
    <source>
        <dbReference type="ARBA" id="ARBA00023065"/>
    </source>
</evidence>
<feature type="transmembrane region" description="Helical" evidence="8">
    <location>
        <begin position="138"/>
        <end position="163"/>
    </location>
</feature>
<evidence type="ECO:0000256" key="3">
    <source>
        <dbReference type="ARBA" id="ARBA00022475"/>
    </source>
</evidence>
<feature type="transmembrane region" description="Helical" evidence="8">
    <location>
        <begin position="201"/>
        <end position="224"/>
    </location>
</feature>
<feature type="transmembrane region" description="Helical" evidence="8">
    <location>
        <begin position="87"/>
        <end position="112"/>
    </location>
</feature>
<feature type="transmembrane region" description="Helical" evidence="8">
    <location>
        <begin position="420"/>
        <end position="441"/>
    </location>
</feature>
<proteinExistence type="predicted"/>
<keyword evidence="2" id="KW-0813">Transport</keyword>
<feature type="transmembrane region" description="Helical" evidence="8">
    <location>
        <begin position="311"/>
        <end position="342"/>
    </location>
</feature>
<dbReference type="AlphaFoldDB" id="A0A444PX63"/>
<keyword evidence="3" id="KW-1003">Cell membrane</keyword>
<evidence type="ECO:0000256" key="5">
    <source>
        <dbReference type="ARBA" id="ARBA00022989"/>
    </source>
</evidence>
<dbReference type="PANTHER" id="PTHR32024:SF1">
    <property type="entry name" value="KTR SYSTEM POTASSIUM UPTAKE PROTEIN B"/>
    <property type="match status" value="1"/>
</dbReference>
<dbReference type="InterPro" id="IPR003445">
    <property type="entry name" value="Cat_transpt"/>
</dbReference>
<feature type="transmembrane region" description="Helical" evidence="8">
    <location>
        <begin position="56"/>
        <end position="75"/>
    </location>
</feature>
<keyword evidence="7 8" id="KW-0472">Membrane</keyword>
<protein>
    <submittedName>
        <fullName evidence="9">TrkH family potassium uptake protein</fullName>
    </submittedName>
</protein>